<feature type="compositionally biased region" description="Basic and acidic residues" evidence="1">
    <location>
        <begin position="82"/>
        <end position="91"/>
    </location>
</feature>
<dbReference type="PANTHER" id="PTHR34271:SF1">
    <property type="entry name" value="NUCLEOLAR HISTONE METHYLTRANSFERASE-RELATED PROTEIN"/>
    <property type="match status" value="1"/>
</dbReference>
<reference evidence="3 4" key="1">
    <citation type="journal article" date="2018" name="Nat. Genet.">
        <title>The Rosa genome provides new insights in the design of modern roses.</title>
        <authorList>
            <person name="Bendahmane M."/>
        </authorList>
    </citation>
    <scope>NUCLEOTIDE SEQUENCE [LARGE SCALE GENOMIC DNA]</scope>
    <source>
        <strain evidence="4">cv. Old Blush</strain>
    </source>
</reference>
<dbReference type="OrthoDB" id="1898570at2759"/>
<dbReference type="Gene3D" id="1.10.8.850">
    <property type="entry name" value="Histone-lysine N methyltransferase , C-terminal domain-like"/>
    <property type="match status" value="1"/>
</dbReference>
<dbReference type="STRING" id="74649.A0A2P6SL55"/>
<evidence type="ECO:0000256" key="1">
    <source>
        <dbReference type="SAM" id="MobiDB-lite"/>
    </source>
</evidence>
<dbReference type="Proteomes" id="UP000238479">
    <property type="component" value="Chromosome 1"/>
</dbReference>
<sequence length="327" mass="35028">MAPRRGRGGPPKTSRMAAAVEAMADMGFEPKLVRQKVNRLLKKDLYGEEGWRFIEEGSYSVLLEALLEEQTDGDENGNASPEKSKGGKDAETAGAGPSSSKNASPKKSTCGNDAETSVAGLLSKYVSLQTDARGVNDTETSGAGLSIIKYVSPQTDARGVNDAESSGAGPSSSKVASVENDPSGGSEVETSGPIPSSSTKVFLPCSNIETVSRTLQSKDDLDSSSHNEPLTTASPTQLPDADNFLLPTEGEIQGQQGTPVTHSVQEVDTLPARRRRPYHGWVGCDDDDFVEQTEAPLPEVLRKMFILTVDSGKRKRKRRWDVKPENM</sequence>
<feature type="region of interest" description="Disordered" evidence="1">
    <location>
        <begin position="152"/>
        <end position="278"/>
    </location>
</feature>
<accession>A0A2P6SL55</accession>
<dbReference type="Pfam" id="PF10440">
    <property type="entry name" value="WIYLD"/>
    <property type="match status" value="1"/>
</dbReference>
<gene>
    <name evidence="3" type="ORF">RchiOBHm_Chr1g0369781</name>
</gene>
<evidence type="ECO:0000313" key="3">
    <source>
        <dbReference type="EMBL" id="PRQ59401.1"/>
    </source>
</evidence>
<dbReference type="InterPro" id="IPR043017">
    <property type="entry name" value="WIYLD_dom_sf"/>
</dbReference>
<comment type="caution">
    <text evidence="3">The sequence shown here is derived from an EMBL/GenBank/DDBJ whole genome shotgun (WGS) entry which is preliminary data.</text>
</comment>
<dbReference type="EMBL" id="PDCK01000039">
    <property type="protein sequence ID" value="PRQ59401.1"/>
    <property type="molecule type" value="Genomic_DNA"/>
</dbReference>
<evidence type="ECO:0000313" key="4">
    <source>
        <dbReference type="Proteomes" id="UP000238479"/>
    </source>
</evidence>
<protein>
    <submittedName>
        <fullName evidence="3">Putative WIYLD domain-containing protein</fullName>
    </submittedName>
</protein>
<feature type="compositionally biased region" description="Low complexity" evidence="1">
    <location>
        <begin position="93"/>
        <end position="108"/>
    </location>
</feature>
<keyword evidence="4" id="KW-1185">Reference proteome</keyword>
<feature type="compositionally biased region" description="Basic and acidic residues" evidence="1">
    <location>
        <begin position="216"/>
        <end position="225"/>
    </location>
</feature>
<dbReference type="PANTHER" id="PTHR34271">
    <property type="entry name" value="NUCLEOLAR HISTONE METHYLTRANSFERASE-RELATED PROTEIN"/>
    <property type="match status" value="1"/>
</dbReference>
<feature type="compositionally biased region" description="Polar residues" evidence="1">
    <location>
        <begin position="253"/>
        <end position="266"/>
    </location>
</feature>
<feature type="region of interest" description="Disordered" evidence="1">
    <location>
        <begin position="66"/>
        <end position="114"/>
    </location>
</feature>
<dbReference type="OMA" id="WDEKPEC"/>
<proteinExistence type="predicted"/>
<feature type="compositionally biased region" description="Acidic residues" evidence="1">
    <location>
        <begin position="66"/>
        <end position="75"/>
    </location>
</feature>
<feature type="compositionally biased region" description="Polar residues" evidence="1">
    <location>
        <begin position="226"/>
        <end position="237"/>
    </location>
</feature>
<dbReference type="InterPro" id="IPR018848">
    <property type="entry name" value="WIYLD_domain"/>
</dbReference>
<name>A0A2P6SL55_ROSCH</name>
<dbReference type="AlphaFoldDB" id="A0A2P6SL55"/>
<dbReference type="Gramene" id="PRQ59401">
    <property type="protein sequence ID" value="PRQ59401"/>
    <property type="gene ID" value="RchiOBHm_Chr1g0369781"/>
</dbReference>
<evidence type="ECO:0000259" key="2">
    <source>
        <dbReference type="Pfam" id="PF10440"/>
    </source>
</evidence>
<feature type="domain" description="WIYLD" evidence="2">
    <location>
        <begin position="13"/>
        <end position="70"/>
    </location>
</feature>
<organism evidence="3 4">
    <name type="scientific">Rosa chinensis</name>
    <name type="common">China rose</name>
    <dbReference type="NCBI Taxonomy" id="74649"/>
    <lineage>
        <taxon>Eukaryota</taxon>
        <taxon>Viridiplantae</taxon>
        <taxon>Streptophyta</taxon>
        <taxon>Embryophyta</taxon>
        <taxon>Tracheophyta</taxon>
        <taxon>Spermatophyta</taxon>
        <taxon>Magnoliopsida</taxon>
        <taxon>eudicotyledons</taxon>
        <taxon>Gunneridae</taxon>
        <taxon>Pentapetalae</taxon>
        <taxon>rosids</taxon>
        <taxon>fabids</taxon>
        <taxon>Rosales</taxon>
        <taxon>Rosaceae</taxon>
        <taxon>Rosoideae</taxon>
        <taxon>Rosoideae incertae sedis</taxon>
        <taxon>Rosa</taxon>
    </lineage>
</organism>